<protein>
    <recommendedName>
        <fullName evidence="14">Olfactory receptor</fullName>
    </recommendedName>
</protein>
<evidence type="ECO:0000313" key="17">
    <source>
        <dbReference type="Proteomes" id="UP000824782"/>
    </source>
</evidence>
<evidence type="ECO:0000256" key="9">
    <source>
        <dbReference type="ARBA" id="ARBA00023157"/>
    </source>
</evidence>
<feature type="transmembrane region" description="Helical" evidence="14">
    <location>
        <begin position="256"/>
        <end position="275"/>
    </location>
</feature>
<dbReference type="InterPro" id="IPR050939">
    <property type="entry name" value="Olfactory_GPCR1"/>
</dbReference>
<keyword evidence="6 14" id="KW-1133">Transmembrane helix</keyword>
<feature type="transmembrane region" description="Helical" evidence="14">
    <location>
        <begin position="40"/>
        <end position="63"/>
    </location>
</feature>
<evidence type="ECO:0000256" key="12">
    <source>
        <dbReference type="ARBA" id="ARBA00023224"/>
    </source>
</evidence>
<dbReference type="FunFam" id="1.20.1070.10:FF:000001">
    <property type="entry name" value="Olfactory receptor"/>
    <property type="match status" value="1"/>
</dbReference>
<evidence type="ECO:0000256" key="7">
    <source>
        <dbReference type="ARBA" id="ARBA00023040"/>
    </source>
</evidence>
<dbReference type="PRINTS" id="PR00245">
    <property type="entry name" value="OLFACTORYR"/>
</dbReference>
<name>A0AAV6ZQ69_ENGPU</name>
<evidence type="ECO:0000313" key="16">
    <source>
        <dbReference type="EMBL" id="KAG8548766.1"/>
    </source>
</evidence>
<evidence type="ECO:0000256" key="8">
    <source>
        <dbReference type="ARBA" id="ARBA00023136"/>
    </source>
</evidence>
<comment type="caution">
    <text evidence="16">The sequence shown here is derived from an EMBL/GenBank/DDBJ whole genome shotgun (WGS) entry which is preliminary data.</text>
</comment>
<feature type="transmembrane region" description="Helical" evidence="14">
    <location>
        <begin position="155"/>
        <end position="179"/>
    </location>
</feature>
<evidence type="ECO:0000256" key="4">
    <source>
        <dbReference type="ARBA" id="ARBA00022692"/>
    </source>
</evidence>
<dbReference type="GO" id="GO:0005886">
    <property type="term" value="C:plasma membrane"/>
    <property type="evidence" value="ECO:0007669"/>
    <property type="project" value="UniProtKB-SubCell"/>
</dbReference>
<dbReference type="Proteomes" id="UP000824782">
    <property type="component" value="Unassembled WGS sequence"/>
</dbReference>
<evidence type="ECO:0000256" key="10">
    <source>
        <dbReference type="ARBA" id="ARBA00023170"/>
    </source>
</evidence>
<keyword evidence="7 13" id="KW-0297">G-protein coupled receptor</keyword>
<feature type="transmembrane region" description="Helical" evidence="14">
    <location>
        <begin position="114"/>
        <end position="135"/>
    </location>
</feature>
<dbReference type="SUPFAM" id="SSF81321">
    <property type="entry name" value="Family A G protein-coupled receptor-like"/>
    <property type="match status" value="1"/>
</dbReference>
<organism evidence="16 17">
    <name type="scientific">Engystomops pustulosus</name>
    <name type="common">Tungara frog</name>
    <name type="synonym">Physalaemus pustulosus</name>
    <dbReference type="NCBI Taxonomy" id="76066"/>
    <lineage>
        <taxon>Eukaryota</taxon>
        <taxon>Metazoa</taxon>
        <taxon>Chordata</taxon>
        <taxon>Craniata</taxon>
        <taxon>Vertebrata</taxon>
        <taxon>Euteleostomi</taxon>
        <taxon>Amphibia</taxon>
        <taxon>Batrachia</taxon>
        <taxon>Anura</taxon>
        <taxon>Neobatrachia</taxon>
        <taxon>Hyloidea</taxon>
        <taxon>Leptodactylidae</taxon>
        <taxon>Leiuperinae</taxon>
        <taxon>Engystomops</taxon>
    </lineage>
</organism>
<evidence type="ECO:0000256" key="6">
    <source>
        <dbReference type="ARBA" id="ARBA00022989"/>
    </source>
</evidence>
<reference evidence="16" key="1">
    <citation type="thesis" date="2020" institute="ProQuest LLC" country="789 East Eisenhower Parkway, Ann Arbor, MI, USA">
        <title>Comparative Genomics and Chromosome Evolution.</title>
        <authorList>
            <person name="Mudd A.B."/>
        </authorList>
    </citation>
    <scope>NUCLEOTIDE SEQUENCE</scope>
    <source>
        <strain evidence="16">237g6f4</strain>
        <tissue evidence="16">Blood</tissue>
    </source>
</reference>
<evidence type="ECO:0000259" key="15">
    <source>
        <dbReference type="PROSITE" id="PS50262"/>
    </source>
</evidence>
<proteinExistence type="inferred from homology"/>
<keyword evidence="3 14" id="KW-0716">Sensory transduction</keyword>
<dbReference type="PANTHER" id="PTHR24242">
    <property type="entry name" value="G-PROTEIN COUPLED RECEPTOR"/>
    <property type="match status" value="1"/>
</dbReference>
<dbReference type="Pfam" id="PF13853">
    <property type="entry name" value="7tm_4"/>
    <property type="match status" value="1"/>
</dbReference>
<dbReference type="PANTHER" id="PTHR24242:SF227">
    <property type="entry name" value="OLFACTORY RECEPTOR"/>
    <property type="match status" value="1"/>
</dbReference>
<evidence type="ECO:0000256" key="5">
    <source>
        <dbReference type="ARBA" id="ARBA00022725"/>
    </source>
</evidence>
<dbReference type="Gene3D" id="1.20.1070.10">
    <property type="entry name" value="Rhodopsin 7-helix transmembrane proteins"/>
    <property type="match status" value="1"/>
</dbReference>
<keyword evidence="8 14" id="KW-0472">Membrane</keyword>
<feature type="transmembrane region" description="Helical" evidence="14">
    <location>
        <begin position="287"/>
        <end position="307"/>
    </location>
</feature>
<feature type="domain" description="G-protein coupled receptors family 1 profile" evidence="15">
    <location>
        <begin position="56"/>
        <end position="305"/>
    </location>
</feature>
<sequence>MNDFSNPQVKAKTINSTNFSSNAVSEFIILGFPSLQGFHVLLFFLLFFIYIFTISGNGLIFILVTLEQRLHTPMYFFVSNLSLLDFTSTTVTIPKMLGKFSMQLDRISFSGCFLQMYLFVSLNAVECYLLSVMAYDRYVAICSPLHYHSIMSRQLYISLAFCSWILGFASTFTTLILALKLPFCGPNVIHHYYCDHPPMLQLACADTSLNVMVGSSISAVVIFFCFSVIGISYVRIIQSILLITTLGGRRKTFSTCASHIVVVNMYFLPLVFMYIRPKPSYSSDIDSLVAMLYTVLTPMLNPIVYSLRNKDIKDSMKKHLWGIRYSSK</sequence>
<dbReference type="PRINTS" id="PR00237">
    <property type="entry name" value="GPCRRHODOPSN"/>
</dbReference>
<dbReference type="GO" id="GO:0004930">
    <property type="term" value="F:G protein-coupled receptor activity"/>
    <property type="evidence" value="ECO:0007669"/>
    <property type="project" value="UniProtKB-KW"/>
</dbReference>
<keyword evidence="12 13" id="KW-0807">Transducer</keyword>
<evidence type="ECO:0000256" key="13">
    <source>
        <dbReference type="RuleBase" id="RU000688"/>
    </source>
</evidence>
<feature type="transmembrane region" description="Helical" evidence="14">
    <location>
        <begin position="217"/>
        <end position="236"/>
    </location>
</feature>
<keyword evidence="5 14" id="KW-0552">Olfaction</keyword>
<keyword evidence="2 14" id="KW-1003">Cell membrane</keyword>
<keyword evidence="9" id="KW-1015">Disulfide bond</keyword>
<comment type="subcellular location">
    <subcellularLocation>
        <location evidence="1 14">Cell membrane</location>
        <topology evidence="1 14">Multi-pass membrane protein</topology>
    </subcellularLocation>
</comment>
<dbReference type="InterPro" id="IPR017452">
    <property type="entry name" value="GPCR_Rhodpsn_7TM"/>
</dbReference>
<evidence type="ECO:0000256" key="11">
    <source>
        <dbReference type="ARBA" id="ARBA00023180"/>
    </source>
</evidence>
<keyword evidence="11" id="KW-0325">Glycoprotein</keyword>
<comment type="similarity">
    <text evidence="13">Belongs to the G-protein coupled receptor 1 family.</text>
</comment>
<dbReference type="InterPro" id="IPR000276">
    <property type="entry name" value="GPCR_Rhodpsn"/>
</dbReference>
<keyword evidence="17" id="KW-1185">Reference proteome</keyword>
<dbReference type="GO" id="GO:0004984">
    <property type="term" value="F:olfactory receptor activity"/>
    <property type="evidence" value="ECO:0007669"/>
    <property type="project" value="InterPro"/>
</dbReference>
<evidence type="ECO:0000256" key="1">
    <source>
        <dbReference type="ARBA" id="ARBA00004651"/>
    </source>
</evidence>
<dbReference type="InterPro" id="IPR000725">
    <property type="entry name" value="Olfact_rcpt"/>
</dbReference>
<dbReference type="PROSITE" id="PS50262">
    <property type="entry name" value="G_PROTEIN_RECEP_F1_2"/>
    <property type="match status" value="1"/>
</dbReference>
<dbReference type="AlphaFoldDB" id="A0AAV6ZQ69"/>
<dbReference type="PROSITE" id="PS00237">
    <property type="entry name" value="G_PROTEIN_RECEP_F1_1"/>
    <property type="match status" value="1"/>
</dbReference>
<accession>A0AAV6ZQ69</accession>
<dbReference type="CDD" id="cd13954">
    <property type="entry name" value="7tmA_OR"/>
    <property type="match status" value="1"/>
</dbReference>
<evidence type="ECO:0000256" key="14">
    <source>
        <dbReference type="RuleBase" id="RU363047"/>
    </source>
</evidence>
<keyword evidence="4 13" id="KW-0812">Transmembrane</keyword>
<evidence type="ECO:0000256" key="2">
    <source>
        <dbReference type="ARBA" id="ARBA00022475"/>
    </source>
</evidence>
<dbReference type="EMBL" id="WNYA01000331">
    <property type="protein sequence ID" value="KAG8548766.1"/>
    <property type="molecule type" value="Genomic_DNA"/>
</dbReference>
<gene>
    <name evidence="16" type="ORF">GDO81_024280</name>
</gene>
<evidence type="ECO:0000256" key="3">
    <source>
        <dbReference type="ARBA" id="ARBA00022606"/>
    </source>
</evidence>
<keyword evidence="10 13" id="KW-0675">Receptor</keyword>
<feature type="transmembrane region" description="Helical" evidence="14">
    <location>
        <begin position="75"/>
        <end position="94"/>
    </location>
</feature>